<dbReference type="AlphaFoldDB" id="A0A1B6QAR7"/>
<reference evidence="3" key="2">
    <citation type="journal article" date="2018" name="Plant J.">
        <title>The Sorghum bicolor reference genome: improved assembly, gene annotations, a transcriptome atlas, and signatures of genome organization.</title>
        <authorList>
            <person name="McCormick R.F."/>
            <person name="Truong S.K."/>
            <person name="Sreedasyam A."/>
            <person name="Jenkins J."/>
            <person name="Shu S."/>
            <person name="Sims D."/>
            <person name="Kennedy M."/>
            <person name="Amirebrahimi M."/>
            <person name="Weers B.D."/>
            <person name="McKinley B."/>
            <person name="Mattison A."/>
            <person name="Morishige D.T."/>
            <person name="Grimwood J."/>
            <person name="Schmutz J."/>
            <person name="Mullet J.E."/>
        </authorList>
    </citation>
    <scope>NUCLEOTIDE SEQUENCE [LARGE SCALE GENOMIC DNA]</scope>
    <source>
        <strain evidence="3">cv. BTx623</strain>
    </source>
</reference>
<sequence length="70" mass="7885">MAVKATSPCSDKRPSSPTTPPRGLRQPRTSESCSPRLCLSLSSSSTLTSRIFKNRLYGFRYCWWCLSKVL</sequence>
<gene>
    <name evidence="2" type="ORF">SORBI_3002G122100</name>
</gene>
<evidence type="ECO:0000313" key="2">
    <source>
        <dbReference type="EMBL" id="KXG35016.1"/>
    </source>
</evidence>
<proteinExistence type="predicted"/>
<dbReference type="InParanoid" id="A0A1B6QAR7"/>
<evidence type="ECO:0000313" key="3">
    <source>
        <dbReference type="Proteomes" id="UP000000768"/>
    </source>
</evidence>
<evidence type="ECO:0000256" key="1">
    <source>
        <dbReference type="SAM" id="MobiDB-lite"/>
    </source>
</evidence>
<feature type="region of interest" description="Disordered" evidence="1">
    <location>
        <begin position="1"/>
        <end position="33"/>
    </location>
</feature>
<dbReference type="Proteomes" id="UP000000768">
    <property type="component" value="Chromosome 2"/>
</dbReference>
<accession>A0A1B6QAR7</accession>
<protein>
    <submittedName>
        <fullName evidence="2">Uncharacterized protein</fullName>
    </submittedName>
</protein>
<keyword evidence="3" id="KW-1185">Reference proteome</keyword>
<dbReference type="EMBL" id="CM000761">
    <property type="protein sequence ID" value="KXG35016.1"/>
    <property type="molecule type" value="Genomic_DNA"/>
</dbReference>
<dbReference type="Gramene" id="KXG35016">
    <property type="protein sequence ID" value="KXG35016"/>
    <property type="gene ID" value="SORBI_3002G122100"/>
</dbReference>
<name>A0A1B6QAR7_SORBI</name>
<organism evidence="2 3">
    <name type="scientific">Sorghum bicolor</name>
    <name type="common">Sorghum</name>
    <name type="synonym">Sorghum vulgare</name>
    <dbReference type="NCBI Taxonomy" id="4558"/>
    <lineage>
        <taxon>Eukaryota</taxon>
        <taxon>Viridiplantae</taxon>
        <taxon>Streptophyta</taxon>
        <taxon>Embryophyta</taxon>
        <taxon>Tracheophyta</taxon>
        <taxon>Spermatophyta</taxon>
        <taxon>Magnoliopsida</taxon>
        <taxon>Liliopsida</taxon>
        <taxon>Poales</taxon>
        <taxon>Poaceae</taxon>
        <taxon>PACMAD clade</taxon>
        <taxon>Panicoideae</taxon>
        <taxon>Andropogonodae</taxon>
        <taxon>Andropogoneae</taxon>
        <taxon>Sorghinae</taxon>
        <taxon>Sorghum</taxon>
    </lineage>
</organism>
<reference evidence="2 3" key="1">
    <citation type="journal article" date="2009" name="Nature">
        <title>The Sorghum bicolor genome and the diversification of grasses.</title>
        <authorList>
            <person name="Paterson A.H."/>
            <person name="Bowers J.E."/>
            <person name="Bruggmann R."/>
            <person name="Dubchak I."/>
            <person name="Grimwood J."/>
            <person name="Gundlach H."/>
            <person name="Haberer G."/>
            <person name="Hellsten U."/>
            <person name="Mitros T."/>
            <person name="Poliakov A."/>
            <person name="Schmutz J."/>
            <person name="Spannagl M."/>
            <person name="Tang H."/>
            <person name="Wang X."/>
            <person name="Wicker T."/>
            <person name="Bharti A.K."/>
            <person name="Chapman J."/>
            <person name="Feltus F.A."/>
            <person name="Gowik U."/>
            <person name="Grigoriev I.V."/>
            <person name="Lyons E."/>
            <person name="Maher C.A."/>
            <person name="Martis M."/>
            <person name="Narechania A."/>
            <person name="Otillar R.P."/>
            <person name="Penning B.W."/>
            <person name="Salamov A.A."/>
            <person name="Wang Y."/>
            <person name="Zhang L."/>
            <person name="Carpita N.C."/>
            <person name="Freeling M."/>
            <person name="Gingle A.R."/>
            <person name="Hash C.T."/>
            <person name="Keller B."/>
            <person name="Klein P."/>
            <person name="Kresovich S."/>
            <person name="McCann M.C."/>
            <person name="Ming R."/>
            <person name="Peterson D.G."/>
            <person name="Mehboob-ur-Rahman"/>
            <person name="Ware D."/>
            <person name="Westhoff P."/>
            <person name="Mayer K.F."/>
            <person name="Messing J."/>
            <person name="Rokhsar D.S."/>
        </authorList>
    </citation>
    <scope>NUCLEOTIDE SEQUENCE [LARGE SCALE GENOMIC DNA]</scope>
    <source>
        <strain evidence="3">cv. BTx623</strain>
    </source>
</reference>